<dbReference type="InterPro" id="IPR005151">
    <property type="entry name" value="Tail-specific_protease"/>
</dbReference>
<dbReference type="RefSeq" id="WP_126128566.1">
    <property type="nucleotide sequence ID" value="NZ_CP034464.1"/>
</dbReference>
<dbReference type="GO" id="GO:0006508">
    <property type="term" value="P:proteolysis"/>
    <property type="evidence" value="ECO:0007669"/>
    <property type="project" value="InterPro"/>
</dbReference>
<keyword evidence="4" id="KW-1185">Reference proteome</keyword>
<feature type="chain" id="PRO_5019078988" evidence="1">
    <location>
        <begin position="21"/>
        <end position="523"/>
    </location>
</feature>
<dbReference type="InterPro" id="IPR041489">
    <property type="entry name" value="PDZ_6"/>
</dbReference>
<organism evidence="3 4">
    <name type="scientific">Undibacterium parvum</name>
    <dbReference type="NCBI Taxonomy" id="401471"/>
    <lineage>
        <taxon>Bacteria</taxon>
        <taxon>Pseudomonadati</taxon>
        <taxon>Pseudomonadota</taxon>
        <taxon>Betaproteobacteria</taxon>
        <taxon>Burkholderiales</taxon>
        <taxon>Oxalobacteraceae</taxon>
        <taxon>Undibacterium</taxon>
    </lineage>
</organism>
<accession>A0A3S9HM62</accession>
<dbReference type="AlphaFoldDB" id="A0A3S9HM62"/>
<dbReference type="InterPro" id="IPR036034">
    <property type="entry name" value="PDZ_sf"/>
</dbReference>
<dbReference type="SUPFAM" id="SSF50156">
    <property type="entry name" value="PDZ domain-like"/>
    <property type="match status" value="1"/>
</dbReference>
<dbReference type="PANTHER" id="PTHR32060">
    <property type="entry name" value="TAIL-SPECIFIC PROTEASE"/>
    <property type="match status" value="1"/>
</dbReference>
<proteinExistence type="predicted"/>
<evidence type="ECO:0000256" key="1">
    <source>
        <dbReference type="SAM" id="SignalP"/>
    </source>
</evidence>
<dbReference type="Pfam" id="PF17820">
    <property type="entry name" value="PDZ_6"/>
    <property type="match status" value="1"/>
</dbReference>
<dbReference type="InterPro" id="IPR029045">
    <property type="entry name" value="ClpP/crotonase-like_dom_sf"/>
</dbReference>
<feature type="signal peptide" evidence="1">
    <location>
        <begin position="1"/>
        <end position="20"/>
    </location>
</feature>
<dbReference type="Gene3D" id="3.30.750.170">
    <property type="match status" value="1"/>
</dbReference>
<dbReference type="InterPro" id="IPR041613">
    <property type="entry name" value="Pept_S41_N"/>
</dbReference>
<dbReference type="Pfam" id="PF18294">
    <property type="entry name" value="Pept_S41_N"/>
    <property type="match status" value="1"/>
</dbReference>
<dbReference type="GO" id="GO:0004175">
    <property type="term" value="F:endopeptidase activity"/>
    <property type="evidence" value="ECO:0007669"/>
    <property type="project" value="TreeGrafter"/>
</dbReference>
<sequence>MLKQAYLPFTALWFALLLSACGGGGGGTSLSSCSGNAAACAASGSAGNGTSTGTALAPSITLANLCQAPRVGGDPFNKNLAYPDKPGSLTTEKQWLRSWIDETYLWYKEVPASLNPDSYANPIAYFDALKTPELTASGKAKDRFHFTYSSAEWDAISQQGVELGYGIRWSRSASGTFPRKRVIATVELGSPADKAGLRRGDQLTTIDSLDYLNSAVAADIAIFNQALFPEKTGELHTFVFERNGSTINAPMVAENVAVAPVQNVKTISTSSGTVGYLTFHEHNANSEKGLVDAITQLKTAGVTDLVLDVRYNGGGLLYVASELAYMIAGPTATAGKVFEQAQFNDKIRPDPATPFFATAIGFSTTQGVPKGSTLPYLGLKRVSLLTSAGTCSASEAIINGLQGIDIEVNLIGAQTCGKPYGFYPTPNCGTTYFAIQFKGVNNKGFGDYSDGIAATCNVADDFTRALGDPTEGQLAAALSYRESKVCPAASVGVNLQAGYATQNLRLVRPAAKEIAIYGSGSLR</sequence>
<dbReference type="OrthoDB" id="7168509at2"/>
<name>A0A3S9HM62_9BURK</name>
<dbReference type="EMBL" id="CP034464">
    <property type="protein sequence ID" value="AZP13190.1"/>
    <property type="molecule type" value="Genomic_DNA"/>
</dbReference>
<evidence type="ECO:0000313" key="3">
    <source>
        <dbReference type="EMBL" id="AZP13190.1"/>
    </source>
</evidence>
<dbReference type="Gene3D" id="3.90.226.10">
    <property type="entry name" value="2-enoyl-CoA Hydratase, Chain A, domain 1"/>
    <property type="match status" value="1"/>
</dbReference>
<dbReference type="PANTHER" id="PTHR32060:SF22">
    <property type="entry name" value="CARBOXYL-TERMINAL-PROCESSING PEPTIDASE 3, CHLOROPLASTIC"/>
    <property type="match status" value="1"/>
</dbReference>
<dbReference type="Pfam" id="PF03572">
    <property type="entry name" value="Peptidase_S41"/>
    <property type="match status" value="1"/>
</dbReference>
<evidence type="ECO:0000313" key="4">
    <source>
        <dbReference type="Proteomes" id="UP000275663"/>
    </source>
</evidence>
<dbReference type="SMART" id="SM00245">
    <property type="entry name" value="TSPc"/>
    <property type="match status" value="1"/>
</dbReference>
<dbReference type="Proteomes" id="UP000275663">
    <property type="component" value="Chromosome"/>
</dbReference>
<gene>
    <name evidence="3" type="ORF">EJN92_15005</name>
</gene>
<feature type="domain" description="Tail specific protease" evidence="2">
    <location>
        <begin position="244"/>
        <end position="459"/>
    </location>
</feature>
<dbReference type="Gene3D" id="2.30.42.10">
    <property type="match status" value="1"/>
</dbReference>
<dbReference type="PROSITE" id="PS51257">
    <property type="entry name" value="PROKAR_LIPOPROTEIN"/>
    <property type="match status" value="1"/>
</dbReference>
<dbReference type="SUPFAM" id="SSF52096">
    <property type="entry name" value="ClpP/crotonase"/>
    <property type="match status" value="1"/>
</dbReference>
<dbReference type="KEGG" id="upv:EJN92_15005"/>
<keyword evidence="1" id="KW-0732">Signal</keyword>
<dbReference type="GO" id="GO:0008236">
    <property type="term" value="F:serine-type peptidase activity"/>
    <property type="evidence" value="ECO:0007669"/>
    <property type="project" value="InterPro"/>
</dbReference>
<reference evidence="3 4" key="1">
    <citation type="journal article" date="2011" name="Int. J. Syst. Evol. Microbiol.">
        <title>Description of Undibacterium oligocarboniphilum sp. nov., isolated from purified water, and Undibacterium pigrum strain CCUG 49012 as the type strain of Undibacterium parvum sp. nov., and emended descriptions of the genus Undibacterium and the species Undibacterium pigrum.</title>
        <authorList>
            <person name="Eder W."/>
            <person name="Wanner G."/>
            <person name="Ludwig W."/>
            <person name="Busse H.J."/>
            <person name="Ziemke-Kageler F."/>
            <person name="Lang E."/>
        </authorList>
    </citation>
    <scope>NUCLEOTIDE SEQUENCE [LARGE SCALE GENOMIC DNA]</scope>
    <source>
        <strain evidence="3 4">DSM 23061</strain>
    </source>
</reference>
<protein>
    <submittedName>
        <fullName evidence="3">Peptidase S41</fullName>
    </submittedName>
</protein>
<evidence type="ECO:0000259" key="2">
    <source>
        <dbReference type="SMART" id="SM00245"/>
    </source>
</evidence>